<dbReference type="Proteomes" id="UP000018542">
    <property type="component" value="Chromosome"/>
</dbReference>
<gene>
    <name evidence="2" type="ORF">W911_08625</name>
</gene>
<feature type="signal peptide" evidence="1">
    <location>
        <begin position="1"/>
        <end position="21"/>
    </location>
</feature>
<sequence>MIRTTAFALAALIALPTVASAHGNDARMTEQAGMIERGRQDGSITWTEGLKLRQEQRQIARVYEDFMSDGRVTAKERRIVHRLQNEAERNIFRAADNNRQRLSVLPRVGR</sequence>
<name>V5SJI8_9HYPH</name>
<protein>
    <submittedName>
        <fullName evidence="2">Uncharacterized protein</fullName>
    </submittedName>
</protein>
<dbReference type="OrthoDB" id="7933834at2"/>
<evidence type="ECO:0000256" key="1">
    <source>
        <dbReference type="SAM" id="SignalP"/>
    </source>
</evidence>
<dbReference type="EMBL" id="CP006912">
    <property type="protein sequence ID" value="AHB50124.1"/>
    <property type="molecule type" value="Genomic_DNA"/>
</dbReference>
<evidence type="ECO:0000313" key="2">
    <source>
        <dbReference type="EMBL" id="AHB50124.1"/>
    </source>
</evidence>
<evidence type="ECO:0000313" key="3">
    <source>
        <dbReference type="Proteomes" id="UP000018542"/>
    </source>
</evidence>
<reference evidence="2 3" key="1">
    <citation type="journal article" date="2014" name="Genome Announc.">
        <title>Complete Genome Sequence of Hyphomicrobium nitrativorans Strain NL23, a Denitrifying Bacterium Isolated from Biofilm of a Methanol-Fed Denitrification System Treating Seawater at the Montreal Biodome.</title>
        <authorList>
            <person name="Martineau C."/>
            <person name="Villeneuve C."/>
            <person name="Mauffrey F."/>
            <person name="Villemur R."/>
        </authorList>
    </citation>
    <scope>NUCLEOTIDE SEQUENCE [LARGE SCALE GENOMIC DNA]</scope>
    <source>
        <strain evidence="2">NL23</strain>
    </source>
</reference>
<dbReference type="AlphaFoldDB" id="V5SJI8"/>
<feature type="chain" id="PRO_5004740749" evidence="1">
    <location>
        <begin position="22"/>
        <end position="110"/>
    </location>
</feature>
<dbReference type="HOGENOM" id="CLU_2167512_0_0_5"/>
<keyword evidence="3" id="KW-1185">Reference proteome</keyword>
<dbReference type="PATRIC" id="fig|1029756.8.peg.1803"/>
<dbReference type="KEGG" id="hni:W911_08625"/>
<dbReference type="RefSeq" id="WP_023787102.1">
    <property type="nucleotide sequence ID" value="NC_022997.1"/>
</dbReference>
<keyword evidence="1" id="KW-0732">Signal</keyword>
<organism evidence="2 3">
    <name type="scientific">Hyphomicrobium nitrativorans NL23</name>
    <dbReference type="NCBI Taxonomy" id="1029756"/>
    <lineage>
        <taxon>Bacteria</taxon>
        <taxon>Pseudomonadati</taxon>
        <taxon>Pseudomonadota</taxon>
        <taxon>Alphaproteobacteria</taxon>
        <taxon>Hyphomicrobiales</taxon>
        <taxon>Hyphomicrobiaceae</taxon>
        <taxon>Hyphomicrobium</taxon>
    </lineage>
</organism>
<accession>V5SJI8</accession>
<proteinExistence type="predicted"/>